<reference evidence="6" key="1">
    <citation type="submission" date="2022-06" db="EMBL/GenBank/DDBJ databases">
        <title>Genome Sequence of Candolleomyces eurysporus.</title>
        <authorList>
            <person name="Buettner E."/>
        </authorList>
    </citation>
    <scope>NUCLEOTIDE SEQUENCE</scope>
    <source>
        <strain evidence="6">VTCC 930004</strain>
    </source>
</reference>
<dbReference type="Proteomes" id="UP001140091">
    <property type="component" value="Unassembled WGS sequence"/>
</dbReference>
<dbReference type="GO" id="GO:0032958">
    <property type="term" value="P:inositol phosphate biosynthetic process"/>
    <property type="evidence" value="ECO:0007669"/>
    <property type="project" value="InterPro"/>
</dbReference>
<evidence type="ECO:0000256" key="1">
    <source>
        <dbReference type="ARBA" id="ARBA00007374"/>
    </source>
</evidence>
<evidence type="ECO:0000313" key="7">
    <source>
        <dbReference type="Proteomes" id="UP001140091"/>
    </source>
</evidence>
<proteinExistence type="inferred from homology"/>
<feature type="region of interest" description="Disordered" evidence="5">
    <location>
        <begin position="187"/>
        <end position="220"/>
    </location>
</feature>
<evidence type="ECO:0000256" key="5">
    <source>
        <dbReference type="SAM" id="MobiDB-lite"/>
    </source>
</evidence>
<keyword evidence="7" id="KW-1185">Reference proteome</keyword>
<evidence type="ECO:0000256" key="4">
    <source>
        <dbReference type="RuleBase" id="RU363090"/>
    </source>
</evidence>
<keyword evidence="3 4" id="KW-0418">Kinase</keyword>
<dbReference type="EMBL" id="JANBPK010000037">
    <property type="protein sequence ID" value="KAJ2936596.1"/>
    <property type="molecule type" value="Genomic_DNA"/>
</dbReference>
<dbReference type="PANTHER" id="PTHR12400">
    <property type="entry name" value="INOSITOL POLYPHOSPHATE KINASE"/>
    <property type="match status" value="1"/>
</dbReference>
<feature type="compositionally biased region" description="Basic and acidic residues" evidence="5">
    <location>
        <begin position="187"/>
        <end position="196"/>
    </location>
</feature>
<evidence type="ECO:0000256" key="2">
    <source>
        <dbReference type="ARBA" id="ARBA00022679"/>
    </source>
</evidence>
<evidence type="ECO:0000256" key="3">
    <source>
        <dbReference type="ARBA" id="ARBA00022777"/>
    </source>
</evidence>
<comment type="similarity">
    <text evidence="1 4">Belongs to the inositol phosphokinase (IPK) family.</text>
</comment>
<dbReference type="AlphaFoldDB" id="A0A9W8JIY5"/>
<dbReference type="Pfam" id="PF03770">
    <property type="entry name" value="IPK"/>
    <property type="match status" value="1"/>
</dbReference>
<protein>
    <recommendedName>
        <fullName evidence="4">Kinase</fullName>
        <ecNumber evidence="4">2.7.-.-</ecNumber>
    </recommendedName>
</protein>
<sequence>MSTPVVQALASQVGGHAGVMTTEDGSLLIKPALKRELEFYQRLQSDKDEAIATLRQFTPKFLGTLTLEGEAKEGSGDGGALEIKPAAELNTPKSYGKSIKPSDLPDGIARFFPVGSDSLEGAPEEPKQGLPRHVLLPVLKAVRAEIAEIKGALSKIEFRMVGGSILVIYEAEWERADAAIKRYVEESKRVSEKAGQEEEEEGEEDDDEEDDDEENIPPPAFTVKLIDFAHTRVEAGLGPDEGVLLGIDTVLRLLDGRIQQLESEKAV</sequence>
<comment type="caution">
    <text evidence="6">The sequence shown here is derived from an EMBL/GenBank/DDBJ whole genome shotgun (WGS) entry which is preliminary data.</text>
</comment>
<dbReference type="GO" id="GO:0008440">
    <property type="term" value="F:inositol-1,4,5-trisphosphate 3-kinase activity"/>
    <property type="evidence" value="ECO:0007669"/>
    <property type="project" value="TreeGrafter"/>
</dbReference>
<keyword evidence="2 4" id="KW-0808">Transferase</keyword>
<feature type="non-terminal residue" evidence="6">
    <location>
        <position position="267"/>
    </location>
</feature>
<dbReference type="SUPFAM" id="SSF56104">
    <property type="entry name" value="SAICAR synthase-like"/>
    <property type="match status" value="1"/>
</dbReference>
<organism evidence="6 7">
    <name type="scientific">Candolleomyces eurysporus</name>
    <dbReference type="NCBI Taxonomy" id="2828524"/>
    <lineage>
        <taxon>Eukaryota</taxon>
        <taxon>Fungi</taxon>
        <taxon>Dikarya</taxon>
        <taxon>Basidiomycota</taxon>
        <taxon>Agaricomycotina</taxon>
        <taxon>Agaricomycetes</taxon>
        <taxon>Agaricomycetidae</taxon>
        <taxon>Agaricales</taxon>
        <taxon>Agaricineae</taxon>
        <taxon>Psathyrellaceae</taxon>
        <taxon>Candolleomyces</taxon>
    </lineage>
</organism>
<dbReference type="GO" id="GO:0000824">
    <property type="term" value="F:inositol-1,4,5,6-tetrakisphosphate 3-kinase activity"/>
    <property type="evidence" value="ECO:0007669"/>
    <property type="project" value="TreeGrafter"/>
</dbReference>
<evidence type="ECO:0000313" key="6">
    <source>
        <dbReference type="EMBL" id="KAJ2936596.1"/>
    </source>
</evidence>
<dbReference type="GO" id="GO:0005634">
    <property type="term" value="C:nucleus"/>
    <property type="evidence" value="ECO:0007669"/>
    <property type="project" value="TreeGrafter"/>
</dbReference>
<gene>
    <name evidence="6" type="ORF">H1R20_g500</name>
</gene>
<accession>A0A9W8JIY5</accession>
<feature type="compositionally biased region" description="Acidic residues" evidence="5">
    <location>
        <begin position="197"/>
        <end position="215"/>
    </location>
</feature>
<dbReference type="EC" id="2.7.-.-" evidence="4"/>
<dbReference type="InterPro" id="IPR005522">
    <property type="entry name" value="IPK"/>
</dbReference>
<name>A0A9W8JIY5_9AGAR</name>
<dbReference type="GO" id="GO:0005737">
    <property type="term" value="C:cytoplasm"/>
    <property type="evidence" value="ECO:0007669"/>
    <property type="project" value="TreeGrafter"/>
</dbReference>
<dbReference type="Gene3D" id="3.30.470.160">
    <property type="entry name" value="Inositol polyphosphate kinase"/>
    <property type="match status" value="2"/>
</dbReference>
<dbReference type="InterPro" id="IPR038286">
    <property type="entry name" value="IPK_sf"/>
</dbReference>
<dbReference type="PANTHER" id="PTHR12400:SF108">
    <property type="entry name" value="KINASE"/>
    <property type="match status" value="1"/>
</dbReference>
<dbReference type="OrthoDB" id="338650at2759"/>
<dbReference type="GO" id="GO:0046854">
    <property type="term" value="P:phosphatidylinositol phosphate biosynthetic process"/>
    <property type="evidence" value="ECO:0007669"/>
    <property type="project" value="TreeGrafter"/>
</dbReference>